<accession>A0A7S4VY88</accession>
<reference evidence="3" key="1">
    <citation type="submission" date="2021-01" db="EMBL/GenBank/DDBJ databases">
        <authorList>
            <person name="Corre E."/>
            <person name="Pelletier E."/>
            <person name="Niang G."/>
            <person name="Scheremetjew M."/>
            <person name="Finn R."/>
            <person name="Kale V."/>
            <person name="Holt S."/>
            <person name="Cochrane G."/>
            <person name="Meng A."/>
            <person name="Brown T."/>
            <person name="Cohen L."/>
        </authorList>
    </citation>
    <scope>NUCLEOTIDE SEQUENCE</scope>
    <source>
        <strain evidence="3">GSO104</strain>
    </source>
</reference>
<feature type="domain" description="CN hydrolase" evidence="2">
    <location>
        <begin position="8"/>
        <end position="294"/>
    </location>
</feature>
<sequence length="321" mass="35881">MTRNNGTYRAAAAQYKTEGTVGKIINGKAMTPMHVLDLNLNNYDKIANKAAKEDDAQIIIFPEFGLFGRSRLGSTPVGSRDLILPFAQSIPKVNTRILECYDEHVGDDGDITLNVVVRLARIASAYKIVVVANVAEVVRESFGVENDIVRIYNTEVAISEDGILLGKYYKMNPFFKKTFDKPPPSQRPVIFKTYFGVDFGMFVCKDIFHAEPQKQLLAAGIRHFPYSVAMPNNWLSRWIFKLWAAKNNAVLLVSNLGCGQSGIFGCSDKKPDFQFRVMTKDEEGNATGWCEPQTKWCELPFARDCACYTAEEGFVVATVTK</sequence>
<proteinExistence type="inferred from homology"/>
<dbReference type="AlphaFoldDB" id="A0A7S4VY88"/>
<evidence type="ECO:0000256" key="1">
    <source>
        <dbReference type="ARBA" id="ARBA00008225"/>
    </source>
</evidence>
<gene>
    <name evidence="3" type="ORF">DBRI00130_LOCUS16371</name>
</gene>
<protein>
    <recommendedName>
        <fullName evidence="2">CN hydrolase domain-containing protein</fullName>
    </recommendedName>
</protein>
<evidence type="ECO:0000313" key="3">
    <source>
        <dbReference type="EMBL" id="CAE4610040.1"/>
    </source>
</evidence>
<dbReference type="InterPro" id="IPR040154">
    <property type="entry name" value="Biotinidase/VNN"/>
</dbReference>
<name>A0A7S4VY88_9STRA</name>
<dbReference type="PANTHER" id="PTHR10609">
    <property type="entry name" value="BIOTINIDASE-RELATED"/>
    <property type="match status" value="1"/>
</dbReference>
<dbReference type="PANTHER" id="PTHR10609:SF27">
    <property type="entry name" value="CN HYDROLASE DOMAIN-CONTAINING PROTEIN-RELATED"/>
    <property type="match status" value="1"/>
</dbReference>
<organism evidence="3">
    <name type="scientific">Ditylum brightwellii</name>
    <dbReference type="NCBI Taxonomy" id="49249"/>
    <lineage>
        <taxon>Eukaryota</taxon>
        <taxon>Sar</taxon>
        <taxon>Stramenopiles</taxon>
        <taxon>Ochrophyta</taxon>
        <taxon>Bacillariophyta</taxon>
        <taxon>Mediophyceae</taxon>
        <taxon>Lithodesmiophycidae</taxon>
        <taxon>Lithodesmiales</taxon>
        <taxon>Lithodesmiaceae</taxon>
        <taxon>Ditylum</taxon>
    </lineage>
</organism>
<dbReference type="Gene3D" id="3.60.110.10">
    <property type="entry name" value="Carbon-nitrogen hydrolase"/>
    <property type="match status" value="1"/>
</dbReference>
<dbReference type="PROSITE" id="PS50263">
    <property type="entry name" value="CN_HYDROLASE"/>
    <property type="match status" value="1"/>
</dbReference>
<dbReference type="Pfam" id="PF00795">
    <property type="entry name" value="CN_hydrolase"/>
    <property type="match status" value="1"/>
</dbReference>
<dbReference type="SUPFAM" id="SSF56317">
    <property type="entry name" value="Carbon-nitrogen hydrolase"/>
    <property type="match status" value="1"/>
</dbReference>
<dbReference type="InterPro" id="IPR036526">
    <property type="entry name" value="C-N_Hydrolase_sf"/>
</dbReference>
<evidence type="ECO:0000259" key="2">
    <source>
        <dbReference type="PROSITE" id="PS50263"/>
    </source>
</evidence>
<dbReference type="InterPro" id="IPR003010">
    <property type="entry name" value="C-N_Hydrolase"/>
</dbReference>
<comment type="similarity">
    <text evidence="1">Belongs to the carbon-nitrogen hydrolase superfamily. BTD/VNN family.</text>
</comment>
<dbReference type="EMBL" id="HBNS01020644">
    <property type="protein sequence ID" value="CAE4610040.1"/>
    <property type="molecule type" value="Transcribed_RNA"/>
</dbReference>